<dbReference type="PANTHER" id="PTHR46320">
    <property type="entry name" value="GLYCEROPHOSPHODIESTER PHOSPHODIESTERASE 1"/>
    <property type="match status" value="1"/>
</dbReference>
<dbReference type="PANTHER" id="PTHR46320:SF1">
    <property type="entry name" value="GLYCEROPHOSPHODIESTER PHOSPHODIESTERASE 1"/>
    <property type="match status" value="1"/>
</dbReference>
<protein>
    <recommendedName>
        <fullName evidence="1">GP-PDE domain-containing protein</fullName>
    </recommendedName>
</protein>
<dbReference type="GO" id="GO:0070291">
    <property type="term" value="P:N-acylethanolamine metabolic process"/>
    <property type="evidence" value="ECO:0007669"/>
    <property type="project" value="TreeGrafter"/>
</dbReference>
<dbReference type="GO" id="GO:0008889">
    <property type="term" value="F:glycerophosphodiester phosphodiesterase activity"/>
    <property type="evidence" value="ECO:0007669"/>
    <property type="project" value="TreeGrafter"/>
</dbReference>
<dbReference type="Gene3D" id="3.20.20.190">
    <property type="entry name" value="Phosphatidylinositol (PI) phosphodiesterase"/>
    <property type="match status" value="1"/>
</dbReference>
<evidence type="ECO:0000313" key="2">
    <source>
        <dbReference type="EMBL" id="RSL31969.1"/>
    </source>
</evidence>
<dbReference type="GO" id="GO:0006644">
    <property type="term" value="P:phospholipid metabolic process"/>
    <property type="evidence" value="ECO:0007669"/>
    <property type="project" value="TreeGrafter"/>
</dbReference>
<dbReference type="EMBL" id="RBVX01000019">
    <property type="protein sequence ID" value="RSL31969.1"/>
    <property type="molecule type" value="Genomic_DNA"/>
</dbReference>
<comment type="caution">
    <text evidence="2">The sequence shown here is derived from an EMBL/GenBank/DDBJ whole genome shotgun (WGS) entry which is preliminary data.</text>
</comment>
<dbReference type="AlphaFoldDB" id="A0A3R9QJR4"/>
<dbReference type="Proteomes" id="UP000275076">
    <property type="component" value="Unassembled WGS sequence"/>
</dbReference>
<evidence type="ECO:0000313" key="3">
    <source>
        <dbReference type="Proteomes" id="UP000275076"/>
    </source>
</evidence>
<name>A0A3R9QJR4_9BACI</name>
<dbReference type="GO" id="GO:0006580">
    <property type="term" value="P:ethanolamine metabolic process"/>
    <property type="evidence" value="ECO:0007669"/>
    <property type="project" value="TreeGrafter"/>
</dbReference>
<dbReference type="SUPFAM" id="SSF51695">
    <property type="entry name" value="PLC-like phosphodiesterases"/>
    <property type="match status" value="1"/>
</dbReference>
<dbReference type="PROSITE" id="PS51704">
    <property type="entry name" value="GP_PDE"/>
    <property type="match status" value="1"/>
</dbReference>
<organism evidence="2 3">
    <name type="scientific">Salibacterium salarium</name>
    <dbReference type="NCBI Taxonomy" id="284579"/>
    <lineage>
        <taxon>Bacteria</taxon>
        <taxon>Bacillati</taxon>
        <taxon>Bacillota</taxon>
        <taxon>Bacilli</taxon>
        <taxon>Bacillales</taxon>
        <taxon>Bacillaceae</taxon>
    </lineage>
</organism>
<sequence>MAVSFDSYVMIIAHRGSTTPSIKENTIEAFQLSMDEGADMIETDIRSTKDKKLVCSHNAVWRGQNKKYDVRRMESQNDKERRMVSISFVRSFCCVG</sequence>
<gene>
    <name evidence="2" type="ORF">D7Z54_18015</name>
</gene>
<dbReference type="InterPro" id="IPR017946">
    <property type="entry name" value="PLC-like_Pdiesterase_TIM-brl"/>
</dbReference>
<proteinExistence type="predicted"/>
<dbReference type="OrthoDB" id="384721at2"/>
<keyword evidence="3" id="KW-1185">Reference proteome</keyword>
<feature type="domain" description="GP-PDE" evidence="1">
    <location>
        <begin position="9"/>
        <end position="96"/>
    </location>
</feature>
<evidence type="ECO:0000259" key="1">
    <source>
        <dbReference type="PROSITE" id="PS51704"/>
    </source>
</evidence>
<reference evidence="2 3" key="1">
    <citation type="submission" date="2018-10" db="EMBL/GenBank/DDBJ databases">
        <title>Draft genome sequence of Bacillus salarius IM0101, isolated from a hypersaline soil in Inner Mongolia, China.</title>
        <authorList>
            <person name="Yamprayoonswat W."/>
            <person name="Boonvisut S."/>
            <person name="Jumpathong W."/>
            <person name="Sittihan S."/>
            <person name="Ruangsuj P."/>
            <person name="Wanthongcharoen S."/>
            <person name="Thongpramul N."/>
            <person name="Pimmason S."/>
            <person name="Yu B."/>
            <person name="Yasawong M."/>
        </authorList>
    </citation>
    <scope>NUCLEOTIDE SEQUENCE [LARGE SCALE GENOMIC DNA]</scope>
    <source>
        <strain evidence="2 3">IM0101</strain>
    </source>
</reference>
<dbReference type="RefSeq" id="WP_125557601.1">
    <property type="nucleotide sequence ID" value="NZ_RBVX01000019.1"/>
</dbReference>
<dbReference type="Pfam" id="PF03009">
    <property type="entry name" value="GDPD"/>
    <property type="match status" value="1"/>
</dbReference>
<accession>A0A3R9QJR4</accession>
<dbReference type="InterPro" id="IPR030395">
    <property type="entry name" value="GP_PDE_dom"/>
</dbReference>
<dbReference type="GO" id="GO:0005886">
    <property type="term" value="C:plasma membrane"/>
    <property type="evidence" value="ECO:0007669"/>
    <property type="project" value="TreeGrafter"/>
</dbReference>